<dbReference type="Proteomes" id="UP000598997">
    <property type="component" value="Unassembled WGS sequence"/>
</dbReference>
<dbReference type="EMBL" id="BMIO01000004">
    <property type="protein sequence ID" value="GGD42332.1"/>
    <property type="molecule type" value="Genomic_DNA"/>
</dbReference>
<reference evidence="9 10" key="1">
    <citation type="journal article" date="2014" name="Int. J. Syst. Evol. Microbiol.">
        <title>Complete genome sequence of Corynebacterium casei LMG S-19264T (=DSM 44701T), isolated from a smear-ripened cheese.</title>
        <authorList>
            <consortium name="US DOE Joint Genome Institute (JGI-PGF)"/>
            <person name="Walter F."/>
            <person name="Albersmeier A."/>
            <person name="Kalinowski J."/>
            <person name="Ruckert C."/>
        </authorList>
    </citation>
    <scope>NUCLEOTIDE SEQUENCE [LARGE SCALE GENOMIC DNA]</scope>
    <source>
        <strain evidence="9 10">CGMCC 1.15358</strain>
    </source>
</reference>
<keyword evidence="4 5" id="KW-0413">Isomerase</keyword>
<evidence type="ECO:0000256" key="5">
    <source>
        <dbReference type="PROSITE-ProRule" id="PRU00277"/>
    </source>
</evidence>
<evidence type="ECO:0000256" key="3">
    <source>
        <dbReference type="ARBA" id="ARBA00023110"/>
    </source>
</evidence>
<organism evidence="9 10">
    <name type="scientific">Croceicoccus pelagius</name>
    <dbReference type="NCBI Taxonomy" id="1703341"/>
    <lineage>
        <taxon>Bacteria</taxon>
        <taxon>Pseudomonadati</taxon>
        <taxon>Pseudomonadota</taxon>
        <taxon>Alphaproteobacteria</taxon>
        <taxon>Sphingomonadales</taxon>
        <taxon>Erythrobacteraceae</taxon>
        <taxon>Croceicoccus</taxon>
    </lineage>
</organism>
<dbReference type="Gene3D" id="3.10.50.40">
    <property type="match status" value="1"/>
</dbReference>
<comment type="catalytic activity">
    <reaction evidence="1 5 6">
        <text>[protein]-peptidylproline (omega=180) = [protein]-peptidylproline (omega=0)</text>
        <dbReference type="Rhea" id="RHEA:16237"/>
        <dbReference type="Rhea" id="RHEA-COMP:10747"/>
        <dbReference type="Rhea" id="RHEA-COMP:10748"/>
        <dbReference type="ChEBI" id="CHEBI:83833"/>
        <dbReference type="ChEBI" id="CHEBI:83834"/>
        <dbReference type="EC" id="5.2.1.8"/>
    </reaction>
</comment>
<keyword evidence="3 5" id="KW-0697">Rotamase</keyword>
<proteinExistence type="inferred from homology"/>
<keyword evidence="7" id="KW-0812">Transmembrane</keyword>
<dbReference type="GO" id="GO:0003755">
    <property type="term" value="F:peptidyl-prolyl cis-trans isomerase activity"/>
    <property type="evidence" value="ECO:0007669"/>
    <property type="project" value="UniProtKB-UniRule"/>
</dbReference>
<evidence type="ECO:0000256" key="1">
    <source>
        <dbReference type="ARBA" id="ARBA00000971"/>
    </source>
</evidence>
<keyword evidence="10" id="KW-1185">Reference proteome</keyword>
<evidence type="ECO:0000313" key="10">
    <source>
        <dbReference type="Proteomes" id="UP000598997"/>
    </source>
</evidence>
<evidence type="ECO:0000256" key="7">
    <source>
        <dbReference type="SAM" id="Phobius"/>
    </source>
</evidence>
<dbReference type="PANTHER" id="PTHR43811">
    <property type="entry name" value="FKBP-TYPE PEPTIDYL-PROLYL CIS-TRANS ISOMERASE FKPA"/>
    <property type="match status" value="1"/>
</dbReference>
<dbReference type="RefSeq" id="WP_066766388.1">
    <property type="nucleotide sequence ID" value="NZ_BMIO01000004.1"/>
</dbReference>
<dbReference type="SUPFAM" id="SSF54534">
    <property type="entry name" value="FKBP-like"/>
    <property type="match status" value="1"/>
</dbReference>
<keyword evidence="7" id="KW-0472">Membrane</keyword>
<evidence type="ECO:0000256" key="4">
    <source>
        <dbReference type="ARBA" id="ARBA00023235"/>
    </source>
</evidence>
<protein>
    <recommendedName>
        <fullName evidence="6">Peptidyl-prolyl cis-trans isomerase</fullName>
        <ecNumber evidence="6">5.2.1.8</ecNumber>
    </recommendedName>
</protein>
<sequence>MAEVTRVPLQPIGKGILGKLWLGVIVAILLAAGAAWATSYKGVTVDTLSAGEGPSPAEEDIVLVNYEGRLADGTVFDSGERVPFPVNGVVPGFTEALVKMQKGGRYEVFIPSQLGYGAQTRGTIPPNSDLYFTVELIDFRTQAQLEEMQRQMQQMGGMPGMPGGMPGMPGAPEGAQAE</sequence>
<keyword evidence="7" id="KW-1133">Transmembrane helix</keyword>
<accession>A0A916YF96</accession>
<feature type="domain" description="PPIase FKBP-type" evidence="8">
    <location>
        <begin position="59"/>
        <end position="140"/>
    </location>
</feature>
<comment type="caution">
    <text evidence="9">The sequence shown here is derived from an EMBL/GenBank/DDBJ whole genome shotgun (WGS) entry which is preliminary data.</text>
</comment>
<dbReference type="OrthoDB" id="9812109at2"/>
<evidence type="ECO:0000313" key="9">
    <source>
        <dbReference type="EMBL" id="GGD42332.1"/>
    </source>
</evidence>
<gene>
    <name evidence="9" type="ORF">GCM10010989_15410</name>
</gene>
<dbReference type="PANTHER" id="PTHR43811:SF23">
    <property type="entry name" value="FKBP-TYPE 22 KDA PEPTIDYL-PROLYL CIS-TRANS ISOMERASE"/>
    <property type="match status" value="1"/>
</dbReference>
<dbReference type="AlphaFoldDB" id="A0A916YF96"/>
<evidence type="ECO:0000256" key="6">
    <source>
        <dbReference type="RuleBase" id="RU003915"/>
    </source>
</evidence>
<dbReference type="InterPro" id="IPR046357">
    <property type="entry name" value="PPIase_dom_sf"/>
</dbReference>
<dbReference type="EC" id="5.2.1.8" evidence="6"/>
<dbReference type="Pfam" id="PF00254">
    <property type="entry name" value="FKBP_C"/>
    <property type="match status" value="1"/>
</dbReference>
<evidence type="ECO:0000256" key="2">
    <source>
        <dbReference type="ARBA" id="ARBA00006577"/>
    </source>
</evidence>
<name>A0A916YF96_9SPHN</name>
<comment type="similarity">
    <text evidence="2 6">Belongs to the FKBP-type PPIase family.</text>
</comment>
<dbReference type="PROSITE" id="PS50059">
    <property type="entry name" value="FKBP_PPIASE"/>
    <property type="match status" value="1"/>
</dbReference>
<feature type="transmembrane region" description="Helical" evidence="7">
    <location>
        <begin position="20"/>
        <end position="38"/>
    </location>
</feature>
<dbReference type="InterPro" id="IPR001179">
    <property type="entry name" value="PPIase_FKBP_dom"/>
</dbReference>
<evidence type="ECO:0000259" key="8">
    <source>
        <dbReference type="PROSITE" id="PS50059"/>
    </source>
</evidence>